<organism evidence="3 4">
    <name type="scientific">Toxocara canis</name>
    <name type="common">Canine roundworm</name>
    <dbReference type="NCBI Taxonomy" id="6265"/>
    <lineage>
        <taxon>Eukaryota</taxon>
        <taxon>Metazoa</taxon>
        <taxon>Ecdysozoa</taxon>
        <taxon>Nematoda</taxon>
        <taxon>Chromadorea</taxon>
        <taxon>Rhabditida</taxon>
        <taxon>Spirurina</taxon>
        <taxon>Ascaridomorpha</taxon>
        <taxon>Ascaridoidea</taxon>
        <taxon>Toxocaridae</taxon>
        <taxon>Toxocara</taxon>
    </lineage>
</organism>
<dbReference type="Proteomes" id="UP000050794">
    <property type="component" value="Unassembled WGS sequence"/>
</dbReference>
<evidence type="ECO:0000256" key="1">
    <source>
        <dbReference type="SAM" id="MobiDB-lite"/>
    </source>
</evidence>
<dbReference type="AlphaFoldDB" id="A0A183VGP6"/>
<accession>A0A183VGP6</accession>
<reference evidence="4" key="1">
    <citation type="submission" date="2016-06" db="UniProtKB">
        <authorList>
            <consortium name="WormBaseParasite"/>
        </authorList>
    </citation>
    <scope>IDENTIFICATION</scope>
</reference>
<protein>
    <submittedName>
        <fullName evidence="2 4">Uncharacterized protein</fullName>
    </submittedName>
</protein>
<feature type="region of interest" description="Disordered" evidence="1">
    <location>
        <begin position="52"/>
        <end position="102"/>
    </location>
</feature>
<evidence type="ECO:0000313" key="4">
    <source>
        <dbReference type="WBParaSite" id="TCNE_0001992001-mRNA-1"/>
    </source>
</evidence>
<proteinExistence type="predicted"/>
<gene>
    <name evidence="2" type="ORF">TCNE_LOCUS19916</name>
</gene>
<keyword evidence="3" id="KW-1185">Reference proteome</keyword>
<evidence type="ECO:0000313" key="3">
    <source>
        <dbReference type="Proteomes" id="UP000050794"/>
    </source>
</evidence>
<feature type="compositionally biased region" description="Acidic residues" evidence="1">
    <location>
        <begin position="87"/>
        <end position="102"/>
    </location>
</feature>
<reference evidence="2 3" key="2">
    <citation type="submission" date="2018-11" db="EMBL/GenBank/DDBJ databases">
        <authorList>
            <consortium name="Pathogen Informatics"/>
        </authorList>
    </citation>
    <scope>NUCLEOTIDE SEQUENCE [LARGE SCALE GENOMIC DNA]</scope>
</reference>
<name>A0A183VGP6_TOXCA</name>
<dbReference type="EMBL" id="UYWY01027747">
    <property type="protein sequence ID" value="VDM51237.1"/>
    <property type="molecule type" value="Genomic_DNA"/>
</dbReference>
<evidence type="ECO:0000313" key="2">
    <source>
        <dbReference type="EMBL" id="VDM51237.1"/>
    </source>
</evidence>
<dbReference type="WBParaSite" id="TCNE_0001992001-mRNA-1">
    <property type="protein sequence ID" value="TCNE_0001992001-mRNA-1"/>
    <property type="gene ID" value="TCNE_0001992001"/>
</dbReference>
<sequence>MLSFDLEELNLFAAELCYYAYRHLLVGVNYLAIFKHYANEYEHLTKVNREMDAMDKQGNSTDGEPNAAADQASSPKIEGPILIEFQSEPEEDDDDDKNDFHL</sequence>